<sequence length="267" mass="29816">MFSKEEYDVLKIKMQAHLAAHDDDMWFIIKDGPIKIMRPNTAVSMSVGATHVRNSSVLLVQADEGVSVLVVDRIGDIYRSLPRRADVIVTTVGARHKCQQGSGFEPPISENENRETTTGPPPRVAELAAARFRTHAAQHHAHQLRMVAEVLAVPRASRCAHHHRHRPPSRATCCAMRRAVTPRLARLVRPMMLRRCAHDSRPLHSCLRRWALAGRKKRREVLRDGGARRVRRCAPIGRRAALCRAQSFEAAPPPAVAPASLLRCHDG</sequence>
<protein>
    <submittedName>
        <fullName evidence="2">Uncharacterized protein</fullName>
    </submittedName>
</protein>
<reference evidence="2 3" key="1">
    <citation type="journal article" date="2015" name="Proc. Natl. Acad. Sci. U.S.A.">
        <title>The resurrection genome of Boea hygrometrica: A blueprint for survival of dehydration.</title>
        <authorList>
            <person name="Xiao L."/>
            <person name="Yang G."/>
            <person name="Zhang L."/>
            <person name="Yang X."/>
            <person name="Zhao S."/>
            <person name="Ji Z."/>
            <person name="Zhou Q."/>
            <person name="Hu M."/>
            <person name="Wang Y."/>
            <person name="Chen M."/>
            <person name="Xu Y."/>
            <person name="Jin H."/>
            <person name="Xiao X."/>
            <person name="Hu G."/>
            <person name="Bao F."/>
            <person name="Hu Y."/>
            <person name="Wan P."/>
            <person name="Li L."/>
            <person name="Deng X."/>
            <person name="Kuang T."/>
            <person name="Xiang C."/>
            <person name="Zhu J.K."/>
            <person name="Oliver M.J."/>
            <person name="He Y."/>
        </authorList>
    </citation>
    <scope>NUCLEOTIDE SEQUENCE [LARGE SCALE GENOMIC DNA]</scope>
    <source>
        <strain evidence="3">cv. XS01</strain>
    </source>
</reference>
<evidence type="ECO:0000313" key="3">
    <source>
        <dbReference type="Proteomes" id="UP000250235"/>
    </source>
</evidence>
<evidence type="ECO:0000313" key="2">
    <source>
        <dbReference type="EMBL" id="KZV30454.1"/>
    </source>
</evidence>
<dbReference type="Proteomes" id="UP000250235">
    <property type="component" value="Unassembled WGS sequence"/>
</dbReference>
<evidence type="ECO:0000256" key="1">
    <source>
        <dbReference type="SAM" id="MobiDB-lite"/>
    </source>
</evidence>
<gene>
    <name evidence="2" type="ORF">F511_23379</name>
</gene>
<accession>A0A2Z7B7L6</accession>
<feature type="region of interest" description="Disordered" evidence="1">
    <location>
        <begin position="98"/>
        <end position="120"/>
    </location>
</feature>
<name>A0A2Z7B7L6_9LAMI</name>
<keyword evidence="3" id="KW-1185">Reference proteome</keyword>
<proteinExistence type="predicted"/>
<organism evidence="2 3">
    <name type="scientific">Dorcoceras hygrometricum</name>
    <dbReference type="NCBI Taxonomy" id="472368"/>
    <lineage>
        <taxon>Eukaryota</taxon>
        <taxon>Viridiplantae</taxon>
        <taxon>Streptophyta</taxon>
        <taxon>Embryophyta</taxon>
        <taxon>Tracheophyta</taxon>
        <taxon>Spermatophyta</taxon>
        <taxon>Magnoliopsida</taxon>
        <taxon>eudicotyledons</taxon>
        <taxon>Gunneridae</taxon>
        <taxon>Pentapetalae</taxon>
        <taxon>asterids</taxon>
        <taxon>lamiids</taxon>
        <taxon>Lamiales</taxon>
        <taxon>Gesneriaceae</taxon>
        <taxon>Didymocarpoideae</taxon>
        <taxon>Trichosporeae</taxon>
        <taxon>Loxocarpinae</taxon>
        <taxon>Dorcoceras</taxon>
    </lineage>
</organism>
<dbReference type="EMBL" id="KV008276">
    <property type="protein sequence ID" value="KZV30454.1"/>
    <property type="molecule type" value="Genomic_DNA"/>
</dbReference>
<dbReference type="AlphaFoldDB" id="A0A2Z7B7L6"/>